<dbReference type="OrthoDB" id="9795361at2"/>
<dbReference type="Gene3D" id="3.10.570.10">
    <property type="entry name" value="sex pheromone staph- cam373 precursor domain"/>
    <property type="match status" value="1"/>
</dbReference>
<dbReference type="PATRIC" id="fig|1285586.5.peg.176"/>
<dbReference type="AlphaFoldDB" id="R7ZK49"/>
<protein>
    <recommendedName>
        <fullName evidence="3">CamS family sex pheromone protein</fullName>
    </recommendedName>
</protein>
<evidence type="ECO:0008006" key="3">
    <source>
        <dbReference type="Google" id="ProtNLM"/>
    </source>
</evidence>
<proteinExistence type="predicted"/>
<dbReference type="Proteomes" id="UP000013911">
    <property type="component" value="Unassembled WGS sequence"/>
</dbReference>
<organism evidence="1 2">
    <name type="scientific">Lysinibacillus sphaericus OT4b.31</name>
    <dbReference type="NCBI Taxonomy" id="1285586"/>
    <lineage>
        <taxon>Bacteria</taxon>
        <taxon>Bacillati</taxon>
        <taxon>Bacillota</taxon>
        <taxon>Bacilli</taxon>
        <taxon>Bacillales</taxon>
        <taxon>Bacillaceae</taxon>
        <taxon>Lysinibacillus</taxon>
    </lineage>
</organism>
<dbReference type="CDD" id="cd13440">
    <property type="entry name" value="CamS_repeat_2"/>
    <property type="match status" value="1"/>
</dbReference>
<dbReference type="EMBL" id="AQPX01000003">
    <property type="protein sequence ID" value="EON74404.1"/>
    <property type="molecule type" value="Genomic_DNA"/>
</dbReference>
<dbReference type="InterPro" id="IPR011426">
    <property type="entry name" value="CamS"/>
</dbReference>
<dbReference type="PIRSF" id="PIRSF012509">
    <property type="entry name" value="CamS"/>
    <property type="match status" value="1"/>
</dbReference>
<reference evidence="1 2" key="1">
    <citation type="submission" date="2013-04" db="EMBL/GenBank/DDBJ databases">
        <title>Draft genome of the heavy metal tolerant bacterium Lysinibacillus sphaericus strain OT4b.31.</title>
        <authorList>
            <person name="Pena-Montenegro T.D."/>
            <person name="Dussan J."/>
        </authorList>
    </citation>
    <scope>NUCLEOTIDE SEQUENCE [LARGE SCALE GENOMIC DNA]</scope>
    <source>
        <strain evidence="1 2">OT4b.31</strain>
    </source>
</reference>
<name>R7ZK49_LYSSH</name>
<dbReference type="HOGENOM" id="CLU_052482_0_0_9"/>
<dbReference type="PROSITE" id="PS51257">
    <property type="entry name" value="PROKAR_LIPOPROTEIN"/>
    <property type="match status" value="1"/>
</dbReference>
<comment type="caution">
    <text evidence="1">The sequence shown here is derived from an EMBL/GenBank/DDBJ whole genome shotgun (WGS) entry which is preliminary data.</text>
</comment>
<dbReference type="CDD" id="cd13441">
    <property type="entry name" value="CamS_repeat_1"/>
    <property type="match status" value="1"/>
</dbReference>
<dbReference type="Pfam" id="PF07537">
    <property type="entry name" value="CamS"/>
    <property type="match status" value="1"/>
</dbReference>
<accession>R7ZK49</accession>
<gene>
    <name evidence="1" type="ORF">H131_00885</name>
</gene>
<dbReference type="eggNOG" id="COG4851">
    <property type="taxonomic scope" value="Bacteria"/>
</dbReference>
<evidence type="ECO:0000313" key="1">
    <source>
        <dbReference type="EMBL" id="EON74404.1"/>
    </source>
</evidence>
<sequence length="378" mass="43054">MKSFRLIPAIVAAAMLVGCVPSNKKETELTQETQQEKAETTIIPSLQIDESFYKTLIPYKESASRGLVISNIYTKYDMKEVETGLMRLSQNEFDTENYYFQEGQYLAESTVKDWLARSSQKEDGLNPPTTDTMTAEERATKAPVYLAHIVEQNYLTKTDDNKVKLGGISIGLALNSIYYYQKEKYGEYYEEPIPEAALIEQGKKMAAEIVSRMRSRDELKDVPIVVGLFKQQARNEIIPGAYFTYGVAKEGQSDLGDWQAIDEEYVMFPTDESLDVYRDVSNNFKNFKQDVDKYFANYTSVIGTGFYQNKKIQKLKIEIPIQFFGTAEIRGFTQYLTGVLINQFGNINVEVSITSINGPEALIMKEANEKDPFVHIYD</sequence>
<evidence type="ECO:0000313" key="2">
    <source>
        <dbReference type="Proteomes" id="UP000013911"/>
    </source>
</evidence>
<dbReference type="RefSeq" id="WP_010857151.1">
    <property type="nucleotide sequence ID" value="NZ_KB933398.1"/>
</dbReference>